<evidence type="ECO:0000313" key="3">
    <source>
        <dbReference type="Proteomes" id="UP000693946"/>
    </source>
</evidence>
<gene>
    <name evidence="2" type="ORF">JOB18_001795</name>
</gene>
<dbReference type="AlphaFoldDB" id="A0AAV6RVT9"/>
<dbReference type="Proteomes" id="UP000693946">
    <property type="component" value="Linkage Group LG16"/>
</dbReference>
<accession>A0AAV6RVT9</accession>
<protein>
    <submittedName>
        <fullName evidence="2">Uncharacterized protein</fullName>
    </submittedName>
</protein>
<evidence type="ECO:0000256" key="1">
    <source>
        <dbReference type="SAM" id="MobiDB-lite"/>
    </source>
</evidence>
<feature type="region of interest" description="Disordered" evidence="1">
    <location>
        <begin position="21"/>
        <end position="64"/>
    </location>
</feature>
<sequence>MRSLVGRASNGIQIQASVTVEFGEGGEPTRHASTSAKSSSLAVSTQQNSADTASTSKPIPGSASWGGPFRAVISSAVDSGRVIYNHTEIGIHMQKVTQTL</sequence>
<name>A0AAV6RVT9_SOLSE</name>
<keyword evidence="3" id="KW-1185">Reference proteome</keyword>
<feature type="compositionally biased region" description="Low complexity" evidence="1">
    <location>
        <begin position="32"/>
        <end position="44"/>
    </location>
</feature>
<organism evidence="2 3">
    <name type="scientific">Solea senegalensis</name>
    <name type="common">Senegalese sole</name>
    <dbReference type="NCBI Taxonomy" id="28829"/>
    <lineage>
        <taxon>Eukaryota</taxon>
        <taxon>Metazoa</taxon>
        <taxon>Chordata</taxon>
        <taxon>Craniata</taxon>
        <taxon>Vertebrata</taxon>
        <taxon>Euteleostomi</taxon>
        <taxon>Actinopterygii</taxon>
        <taxon>Neopterygii</taxon>
        <taxon>Teleostei</taxon>
        <taxon>Neoteleostei</taxon>
        <taxon>Acanthomorphata</taxon>
        <taxon>Carangaria</taxon>
        <taxon>Pleuronectiformes</taxon>
        <taxon>Pleuronectoidei</taxon>
        <taxon>Soleidae</taxon>
        <taxon>Solea</taxon>
    </lineage>
</organism>
<comment type="caution">
    <text evidence="2">The sequence shown here is derived from an EMBL/GenBank/DDBJ whole genome shotgun (WGS) entry which is preliminary data.</text>
</comment>
<feature type="compositionally biased region" description="Polar residues" evidence="1">
    <location>
        <begin position="45"/>
        <end position="57"/>
    </location>
</feature>
<dbReference type="EMBL" id="JAGKHQ010000008">
    <property type="protein sequence ID" value="KAG7509673.1"/>
    <property type="molecule type" value="Genomic_DNA"/>
</dbReference>
<proteinExistence type="predicted"/>
<reference evidence="2 3" key="1">
    <citation type="journal article" date="2021" name="Sci. Rep.">
        <title>Chromosome anchoring in Senegalese sole (Solea senegalensis) reveals sex-associated markers and genome rearrangements in flatfish.</title>
        <authorList>
            <person name="Guerrero-Cozar I."/>
            <person name="Gomez-Garrido J."/>
            <person name="Berbel C."/>
            <person name="Martinez-Blanch J.F."/>
            <person name="Alioto T."/>
            <person name="Claros M.G."/>
            <person name="Gagnaire P.A."/>
            <person name="Manchado M."/>
        </authorList>
    </citation>
    <scope>NUCLEOTIDE SEQUENCE [LARGE SCALE GENOMIC DNA]</scope>
    <source>
        <strain evidence="2">Sse05_10M</strain>
    </source>
</reference>
<evidence type="ECO:0000313" key="2">
    <source>
        <dbReference type="EMBL" id="KAG7509673.1"/>
    </source>
</evidence>